<proteinExistence type="predicted"/>
<dbReference type="Proteomes" id="UP000184079">
    <property type="component" value="Unassembled WGS sequence"/>
</dbReference>
<dbReference type="SUPFAM" id="SSF53383">
    <property type="entry name" value="PLP-dependent transferases"/>
    <property type="match status" value="1"/>
</dbReference>
<evidence type="ECO:0000313" key="2">
    <source>
        <dbReference type="EMBL" id="SHH97761.1"/>
    </source>
</evidence>
<dbReference type="AlphaFoldDB" id="A0A1M5XD68"/>
<dbReference type="GO" id="GO:0000271">
    <property type="term" value="P:polysaccharide biosynthetic process"/>
    <property type="evidence" value="ECO:0007669"/>
    <property type="project" value="TreeGrafter"/>
</dbReference>
<dbReference type="InterPro" id="IPR000653">
    <property type="entry name" value="DegT/StrS_aminotransferase"/>
</dbReference>
<protein>
    <submittedName>
        <fullName evidence="2">DegT/DnrJ/EryC1/StrS aminotransferase family protein</fullName>
    </submittedName>
</protein>
<keyword evidence="2" id="KW-0808">Transferase</keyword>
<dbReference type="GO" id="GO:0030170">
    <property type="term" value="F:pyridoxal phosphate binding"/>
    <property type="evidence" value="ECO:0007669"/>
    <property type="project" value="TreeGrafter"/>
</dbReference>
<dbReference type="Gene3D" id="3.90.1150.10">
    <property type="entry name" value="Aspartate Aminotransferase, domain 1"/>
    <property type="match status" value="1"/>
</dbReference>
<accession>A0A1M5XD68</accession>
<dbReference type="RefSeq" id="WP_073013100.1">
    <property type="nucleotide sequence ID" value="NZ_FQXD01000025.1"/>
</dbReference>
<keyword evidence="3" id="KW-1185">Reference proteome</keyword>
<dbReference type="EMBL" id="FQXD01000025">
    <property type="protein sequence ID" value="SHH97761.1"/>
    <property type="molecule type" value="Genomic_DNA"/>
</dbReference>
<dbReference type="PANTHER" id="PTHR30244">
    <property type="entry name" value="TRANSAMINASE"/>
    <property type="match status" value="1"/>
</dbReference>
<dbReference type="PANTHER" id="PTHR30244:SF36">
    <property type="entry name" value="3-OXO-GLUCOSE-6-PHOSPHATE:GLUTAMATE AMINOTRANSFERASE"/>
    <property type="match status" value="1"/>
</dbReference>
<reference evidence="3" key="1">
    <citation type="submission" date="2016-11" db="EMBL/GenBank/DDBJ databases">
        <authorList>
            <person name="Varghese N."/>
            <person name="Submissions S."/>
        </authorList>
    </citation>
    <scope>NUCLEOTIDE SEQUENCE [LARGE SCALE GENOMIC DNA]</scope>
    <source>
        <strain evidence="3">CGMCC 1.6496</strain>
    </source>
</reference>
<evidence type="ECO:0000313" key="3">
    <source>
        <dbReference type="Proteomes" id="UP000184079"/>
    </source>
</evidence>
<sequence length="116" mass="13675">MRQSKEIAMNYTKDLNFFVKVPEIPKHNEHVFHQYCIELDNREDLKITLENNGIESAIYYPIPLHLQTSLHYLNYKTGDFPITEHVSQKILALPISPMLSNKDQNYIIKTIRAFLK</sequence>
<evidence type="ECO:0000256" key="1">
    <source>
        <dbReference type="ARBA" id="ARBA00022898"/>
    </source>
</evidence>
<dbReference type="GO" id="GO:0008483">
    <property type="term" value="F:transaminase activity"/>
    <property type="evidence" value="ECO:0007669"/>
    <property type="project" value="UniProtKB-KW"/>
</dbReference>
<dbReference type="Pfam" id="PF01041">
    <property type="entry name" value="DegT_DnrJ_EryC1"/>
    <property type="match status" value="1"/>
</dbReference>
<keyword evidence="2" id="KW-0032">Aminotransferase</keyword>
<dbReference type="InterPro" id="IPR015422">
    <property type="entry name" value="PyrdxlP-dep_Trfase_small"/>
</dbReference>
<organism evidence="2 3">
    <name type="scientific">Virgibacillus chiguensis</name>
    <dbReference type="NCBI Taxonomy" id="411959"/>
    <lineage>
        <taxon>Bacteria</taxon>
        <taxon>Bacillati</taxon>
        <taxon>Bacillota</taxon>
        <taxon>Bacilli</taxon>
        <taxon>Bacillales</taxon>
        <taxon>Bacillaceae</taxon>
        <taxon>Virgibacillus</taxon>
    </lineage>
</organism>
<name>A0A1M5XD68_9BACI</name>
<dbReference type="InterPro" id="IPR015424">
    <property type="entry name" value="PyrdxlP-dep_Trfase"/>
</dbReference>
<keyword evidence="1" id="KW-0663">Pyridoxal phosphate</keyword>
<gene>
    <name evidence="2" type="ORF">SAMN05421807_1252</name>
</gene>